<name>A0A4P8MWC1_9CAUD</name>
<proteinExistence type="predicted"/>
<accession>A0A4P8MWC1</accession>
<protein>
    <submittedName>
        <fullName evidence="1">Uncharacterized protein</fullName>
    </submittedName>
</protein>
<dbReference type="Proteomes" id="UP000302738">
    <property type="component" value="Segment"/>
</dbReference>
<evidence type="ECO:0000313" key="2">
    <source>
        <dbReference type="Proteomes" id="UP000302738"/>
    </source>
</evidence>
<reference evidence="1 2" key="1">
    <citation type="submission" date="2019-03" db="EMBL/GenBank/DDBJ databases">
        <title>Genomic and seasonal variations among aquatic phages infecting the Baltic Sea Gammaproteobacteria Rheinheimera sp. bal341.</title>
        <authorList>
            <person name="Nilsson E."/>
            <person name="Li K."/>
            <person name="Fridlund J."/>
            <person name="Sulcius S."/>
            <person name="Bunse C."/>
            <person name="Karlsson C.M.G."/>
            <person name="Lindh M."/>
            <person name="Lundin D."/>
            <person name="Pinhassi J."/>
            <person name="Holmfeldt K."/>
        </authorList>
    </citation>
    <scope>NUCLEOTIDE SEQUENCE [LARGE SCALE GENOMIC DNA]</scope>
</reference>
<dbReference type="EMBL" id="MK719703">
    <property type="protein sequence ID" value="QCQ58170.1"/>
    <property type="molecule type" value="Genomic_DNA"/>
</dbReference>
<evidence type="ECO:0000313" key="1">
    <source>
        <dbReference type="EMBL" id="QCQ58170.1"/>
    </source>
</evidence>
<gene>
    <name evidence="1" type="ORF">Barba2A_gp047</name>
</gene>
<sequence>MEKYDCPDNGVTEICNNYDVIAIQINGNDKLVTMAENLLKGFYGDNWSLERATELRAIYPNYDDFRDTKYTVHELTDLVIDDE</sequence>
<organism evidence="1 2">
    <name type="scientific">Rheinheimera phage vB_RspM_Barba2A</name>
    <dbReference type="NCBI Taxonomy" id="2565679"/>
    <lineage>
        <taxon>Viruses</taxon>
        <taxon>Duplodnaviria</taxon>
        <taxon>Heunggongvirae</taxon>
        <taxon>Uroviricota</taxon>
        <taxon>Caudoviricetes</taxon>
        <taxon>Barbavirus</taxon>
        <taxon>Barbavirus barba18A</taxon>
    </lineage>
</organism>